<evidence type="ECO:0000256" key="6">
    <source>
        <dbReference type="ARBA" id="ARBA00023136"/>
    </source>
</evidence>
<keyword evidence="11" id="KW-1185">Reference proteome</keyword>
<dbReference type="KEGG" id="tpal:117653061"/>
<dbReference type="Pfam" id="PF12698">
    <property type="entry name" value="ABC2_membrane_3"/>
    <property type="match status" value="1"/>
</dbReference>
<dbReference type="SUPFAM" id="SSF52540">
    <property type="entry name" value="P-loop containing nucleoside triphosphate hydrolases"/>
    <property type="match status" value="1"/>
</dbReference>
<keyword evidence="5 8" id="KW-1133">Transmembrane helix</keyword>
<evidence type="ECO:0000313" key="12">
    <source>
        <dbReference type="RefSeq" id="XP_034254312.1"/>
    </source>
</evidence>
<gene>
    <name evidence="12" type="primary">LOC117653061</name>
</gene>
<evidence type="ECO:0000256" key="3">
    <source>
        <dbReference type="ARBA" id="ARBA00022741"/>
    </source>
</evidence>
<comment type="subcellular location">
    <subcellularLocation>
        <location evidence="1">Membrane</location>
        <topology evidence="1">Multi-pass membrane protein</topology>
    </subcellularLocation>
</comment>
<feature type="domain" description="ABC transporter" evidence="9">
    <location>
        <begin position="10"/>
        <end position="244"/>
    </location>
</feature>
<feature type="transmembrane region" description="Helical" evidence="8">
    <location>
        <begin position="657"/>
        <end position="675"/>
    </location>
</feature>
<evidence type="ECO:0000313" key="11">
    <source>
        <dbReference type="Proteomes" id="UP000515158"/>
    </source>
</evidence>
<feature type="transmembrane region" description="Helical" evidence="8">
    <location>
        <begin position="620"/>
        <end position="645"/>
    </location>
</feature>
<feature type="transmembrane region" description="Helical" evidence="8">
    <location>
        <begin position="687"/>
        <end position="706"/>
    </location>
</feature>
<evidence type="ECO:0000256" key="4">
    <source>
        <dbReference type="ARBA" id="ARBA00022840"/>
    </source>
</evidence>
<dbReference type="GO" id="GO:0005524">
    <property type="term" value="F:ATP binding"/>
    <property type="evidence" value="ECO:0007669"/>
    <property type="project" value="UniProtKB-KW"/>
</dbReference>
<dbReference type="SMART" id="SM00382">
    <property type="entry name" value="AAA"/>
    <property type="match status" value="1"/>
</dbReference>
<dbReference type="Pfam" id="PF00005">
    <property type="entry name" value="ABC_tran"/>
    <property type="match status" value="1"/>
</dbReference>
<organism evidence="12">
    <name type="scientific">Thrips palmi</name>
    <name type="common">Melon thrips</name>
    <dbReference type="NCBI Taxonomy" id="161013"/>
    <lineage>
        <taxon>Eukaryota</taxon>
        <taxon>Metazoa</taxon>
        <taxon>Ecdysozoa</taxon>
        <taxon>Arthropoda</taxon>
        <taxon>Hexapoda</taxon>
        <taxon>Insecta</taxon>
        <taxon>Pterygota</taxon>
        <taxon>Neoptera</taxon>
        <taxon>Paraneoptera</taxon>
        <taxon>Thysanoptera</taxon>
        <taxon>Terebrantia</taxon>
        <taxon>Thripoidea</taxon>
        <taxon>Thripidae</taxon>
        <taxon>Thrips</taxon>
    </lineage>
</organism>
<dbReference type="OrthoDB" id="10255969at2759"/>
<evidence type="ECO:0000256" key="2">
    <source>
        <dbReference type="ARBA" id="ARBA00022692"/>
    </source>
</evidence>
<dbReference type="CDD" id="cd03230">
    <property type="entry name" value="ABC_DR_subfamily_A"/>
    <property type="match status" value="1"/>
</dbReference>
<evidence type="ECO:0000256" key="5">
    <source>
        <dbReference type="ARBA" id="ARBA00022989"/>
    </source>
</evidence>
<dbReference type="Gene3D" id="3.40.50.300">
    <property type="entry name" value="P-loop containing nucleotide triphosphate hydrolases"/>
    <property type="match status" value="1"/>
</dbReference>
<dbReference type="InterPro" id="IPR047817">
    <property type="entry name" value="ABC2_TM_bact-type"/>
</dbReference>
<dbReference type="InterPro" id="IPR017871">
    <property type="entry name" value="ABC_transporter-like_CS"/>
</dbReference>
<dbReference type="PANTHER" id="PTHR43038">
    <property type="entry name" value="ATP-BINDING CASSETTE, SUB-FAMILY H, MEMBER 1"/>
    <property type="match status" value="1"/>
</dbReference>
<dbReference type="PROSITE" id="PS00211">
    <property type="entry name" value="ABC_TRANSPORTER_1"/>
    <property type="match status" value="1"/>
</dbReference>
<accession>A0A6P9A8I4</accession>
<dbReference type="InterPro" id="IPR003593">
    <property type="entry name" value="AAA+_ATPase"/>
</dbReference>
<evidence type="ECO:0000256" key="8">
    <source>
        <dbReference type="SAM" id="Phobius"/>
    </source>
</evidence>
<dbReference type="GeneID" id="117653061"/>
<evidence type="ECO:0000259" key="9">
    <source>
        <dbReference type="PROSITE" id="PS50893"/>
    </source>
</evidence>
<name>A0A6P9A8I4_THRPL</name>
<evidence type="ECO:0000256" key="7">
    <source>
        <dbReference type="SAM" id="MobiDB-lite"/>
    </source>
</evidence>
<dbReference type="PROSITE" id="PS51012">
    <property type="entry name" value="ABC_TM2"/>
    <property type="match status" value="1"/>
</dbReference>
<feature type="transmembrane region" description="Helical" evidence="8">
    <location>
        <begin position="744"/>
        <end position="766"/>
    </location>
</feature>
<dbReference type="PANTHER" id="PTHR43038:SF2">
    <property type="entry name" value="RH61964P"/>
    <property type="match status" value="1"/>
</dbReference>
<feature type="region of interest" description="Disordered" evidence="7">
    <location>
        <begin position="288"/>
        <end position="308"/>
    </location>
</feature>
<dbReference type="InterPro" id="IPR013525">
    <property type="entry name" value="ABC2_TM"/>
</dbReference>
<dbReference type="Proteomes" id="UP000515158">
    <property type="component" value="Unplaced"/>
</dbReference>
<feature type="domain" description="ABC transmembrane type-2" evidence="10">
    <location>
        <begin position="521"/>
        <end position="769"/>
    </location>
</feature>
<dbReference type="PROSITE" id="PS50893">
    <property type="entry name" value="ABC_TRANSPORTER_2"/>
    <property type="match status" value="1"/>
</dbReference>
<dbReference type="AlphaFoldDB" id="A0A6P9A8I4"/>
<dbReference type="GO" id="GO:0016020">
    <property type="term" value="C:membrane"/>
    <property type="evidence" value="ECO:0007669"/>
    <property type="project" value="UniProtKB-SubCell"/>
</dbReference>
<protein>
    <submittedName>
        <fullName evidence="12">ABC transporter G family member 20-like</fullName>
    </submittedName>
</protein>
<evidence type="ECO:0000259" key="10">
    <source>
        <dbReference type="PROSITE" id="PS51012"/>
    </source>
</evidence>
<keyword evidence="2 8" id="KW-0812">Transmembrane</keyword>
<feature type="transmembrane region" description="Helical" evidence="8">
    <location>
        <begin position="572"/>
        <end position="599"/>
    </location>
</feature>
<dbReference type="InterPro" id="IPR003439">
    <property type="entry name" value="ABC_transporter-like_ATP-bd"/>
</dbReference>
<dbReference type="GO" id="GO:0016887">
    <property type="term" value="F:ATP hydrolysis activity"/>
    <property type="evidence" value="ECO:0007669"/>
    <property type="project" value="InterPro"/>
</dbReference>
<dbReference type="GO" id="GO:0140359">
    <property type="term" value="F:ABC-type transporter activity"/>
    <property type="evidence" value="ECO:0007669"/>
    <property type="project" value="InterPro"/>
</dbReference>
<keyword evidence="6 8" id="KW-0472">Membrane</keyword>
<dbReference type="RefSeq" id="XP_034254312.1">
    <property type="nucleotide sequence ID" value="XM_034398421.1"/>
</dbReference>
<feature type="compositionally biased region" description="Polar residues" evidence="7">
    <location>
        <begin position="288"/>
        <end position="306"/>
    </location>
</feature>
<reference evidence="12" key="1">
    <citation type="submission" date="2025-08" db="UniProtKB">
        <authorList>
            <consortium name="RefSeq"/>
        </authorList>
    </citation>
    <scope>IDENTIFICATION</scope>
    <source>
        <tissue evidence="12">Total insect</tissue>
    </source>
</reference>
<evidence type="ECO:0000256" key="1">
    <source>
        <dbReference type="ARBA" id="ARBA00004141"/>
    </source>
</evidence>
<feature type="transmembrane region" description="Helical" evidence="8">
    <location>
        <begin position="712"/>
        <end position="732"/>
    </location>
</feature>
<sequence length="770" mass="83433">MESMSPSYAVCVRGASKAYGSGKKVLNVLERLDMTVQKGSIYGLLGASGCGKTTLLSCTVGRRRLDAGSVWVLGGRPGEPGSGVPGPRIGYMPQDVALVGELTVRETLLYFGWLFGMSDDAIGERIVFLQQLLDLPPLNKFVKLLSGGQQRRVSFAAALVHDPELLILDEPTVGLDPILRQAIWDYLVTITRDDHKTVIITTHYIEEAKQAHTIGLMRAGRLLAEDSPSRLLGRYGSETLEEVFLILSSNQGPVDQGHDDPGTVDQGSVETLSVDQGAGTLPLSASSTEALHQAHGSNGDLNSSPNGHDALALQKLRANGKSAACNGGGLGGVHDVPVRPSPPFSAMFKGHVKALLVKSFLRILRHLGALGFIFIFPVLEVGVFFTAIGGDPQGLQLSVVNEELYAMNLTSCDQYRAAFGAPGSTYSGGTDDDYGQPVGNCSVRMLSCAFLDYLDHNMANQVYYKEREEALSATKAGDSIGVLYFSPNFTEYLEARRLYGSELSEDEVEQGEIPIWLDMSNRQLGTIMTKSIVDSYHAFSRDLLGRCHANPKIGEIPVHFEDPVYGVDNPNFAVFAAPGIILTMIFFLTTGLTATVMITERQEGLWDRSLVAGVTAWESLLAHVVTQGVLMGIQAALALIMMFLVFKVPCVGYMGDVISLTFLTGMTGMCFGFFVSVSCETVTSANFMSLGSFYPIILLSGVIWPIEGMPLLLRWVALFLPTTLSTTSLRNIMLRGWSLSKPEVYVGFLVTAVWAAALITLCMIILKYRK</sequence>
<dbReference type="InterPro" id="IPR027417">
    <property type="entry name" value="P-loop_NTPase"/>
</dbReference>
<keyword evidence="4" id="KW-0067">ATP-binding</keyword>
<dbReference type="InParanoid" id="A0A6P9A8I4"/>
<keyword evidence="3" id="KW-0547">Nucleotide-binding</keyword>
<proteinExistence type="predicted"/>
<feature type="transmembrane region" description="Helical" evidence="8">
    <location>
        <begin position="367"/>
        <end position="388"/>
    </location>
</feature>